<dbReference type="EMBL" id="FLUQ01000006">
    <property type="protein sequence ID" value="SBW10113.1"/>
    <property type="molecule type" value="Genomic_DNA"/>
</dbReference>
<dbReference type="InterPro" id="IPR027363">
    <property type="entry name" value="M1Pi_N"/>
</dbReference>
<dbReference type="NCBIfam" id="TIGR00524">
    <property type="entry name" value="eIF-2B_rel"/>
    <property type="match status" value="1"/>
</dbReference>
<dbReference type="GO" id="GO:0019509">
    <property type="term" value="P:L-methionine salvage from methylthioadenosine"/>
    <property type="evidence" value="ECO:0007669"/>
    <property type="project" value="UniProtKB-UniRule"/>
</dbReference>
<feature type="binding site" evidence="2">
    <location>
        <position position="105"/>
    </location>
    <ligand>
        <name>substrate</name>
    </ligand>
</feature>
<dbReference type="InterPro" id="IPR000649">
    <property type="entry name" value="IF-2B-related"/>
</dbReference>
<dbReference type="Pfam" id="PF01008">
    <property type="entry name" value="IF-2B"/>
    <property type="match status" value="1"/>
</dbReference>
<feature type="binding site" evidence="2">
    <location>
        <begin position="263"/>
        <end position="264"/>
    </location>
    <ligand>
        <name>substrate</name>
    </ligand>
</feature>
<comment type="similarity">
    <text evidence="2">Belongs to the EIF-2B alpha/beta/delta subunits family. MtnA subfamily.</text>
</comment>
<dbReference type="InterPro" id="IPR037171">
    <property type="entry name" value="NagB/RpiA_transferase-like"/>
</dbReference>
<keyword evidence="1 2" id="KW-0413">Isomerase</keyword>
<gene>
    <name evidence="2 3" type="primary">mtnA</name>
    <name evidence="3" type="ORF">KL86DPRO_60036</name>
</gene>
<dbReference type="InterPro" id="IPR042529">
    <property type="entry name" value="IF_2B-like_C"/>
</dbReference>
<dbReference type="Gene3D" id="1.20.120.420">
    <property type="entry name" value="translation initiation factor eif-2b, domain 1"/>
    <property type="match status" value="1"/>
</dbReference>
<feature type="binding site" evidence="2">
    <location>
        <begin position="61"/>
        <end position="63"/>
    </location>
    <ligand>
        <name>substrate</name>
    </ligand>
</feature>
<dbReference type="GO" id="GO:0046523">
    <property type="term" value="F:S-methyl-5-thioribose-1-phosphate isomerase activity"/>
    <property type="evidence" value="ECO:0007669"/>
    <property type="project" value="UniProtKB-UniRule"/>
</dbReference>
<evidence type="ECO:0000256" key="2">
    <source>
        <dbReference type="HAMAP-Rule" id="MF_01678"/>
    </source>
</evidence>
<dbReference type="NCBIfam" id="NF004326">
    <property type="entry name" value="PRK05720.1"/>
    <property type="match status" value="1"/>
</dbReference>
<dbReference type="SUPFAM" id="SSF100950">
    <property type="entry name" value="NagB/RpiA/CoA transferase-like"/>
    <property type="match status" value="1"/>
</dbReference>
<reference evidence="3" key="1">
    <citation type="submission" date="2016-04" db="EMBL/GenBank/DDBJ databases">
        <authorList>
            <person name="Evans L.H."/>
            <person name="Alamgir A."/>
            <person name="Owens N."/>
            <person name="Weber N.D."/>
            <person name="Virtaneva K."/>
            <person name="Barbian K."/>
            <person name="Babar A."/>
            <person name="Rosenke K."/>
        </authorList>
    </citation>
    <scope>NUCLEOTIDE SEQUENCE</scope>
    <source>
        <strain evidence="3">86</strain>
    </source>
</reference>
<keyword evidence="2" id="KW-0486">Methionine biosynthesis</keyword>
<protein>
    <recommendedName>
        <fullName evidence="2">Methylthioribose-1-phosphate isomerase</fullName>
        <shortName evidence="2">M1Pi</shortName>
        <shortName evidence="2">MTR-1-P isomerase</shortName>
        <ecNumber evidence="2">5.3.1.23</ecNumber>
    </recommendedName>
    <alternativeName>
        <fullName evidence="2">S-methyl-5-thioribose-1-phosphate isomerase</fullName>
    </alternativeName>
</protein>
<accession>A0A212KEH9</accession>
<comment type="function">
    <text evidence="2">Catalyzes the interconversion of methylthioribose-1-phosphate (MTR-1-P) into methylthioribulose-1-phosphate (MTRu-1-P).</text>
</comment>
<dbReference type="FunFam" id="3.40.50.10470:FF:000006">
    <property type="entry name" value="Methylthioribose-1-phosphate isomerase"/>
    <property type="match status" value="1"/>
</dbReference>
<dbReference type="InterPro" id="IPR011559">
    <property type="entry name" value="Initiation_fac_2B_a/b/d"/>
</dbReference>
<keyword evidence="2" id="KW-0028">Amino-acid biosynthesis</keyword>
<dbReference type="PANTHER" id="PTHR43475:SF1">
    <property type="entry name" value="METHYLTHIORIBOSE-1-PHOSPHATE ISOMERASE"/>
    <property type="match status" value="1"/>
</dbReference>
<dbReference type="NCBIfam" id="TIGR00512">
    <property type="entry name" value="salvage_mtnA"/>
    <property type="match status" value="1"/>
</dbReference>
<name>A0A212KEH9_9DELT</name>
<feature type="binding site" evidence="2">
    <location>
        <position position="212"/>
    </location>
    <ligand>
        <name>substrate</name>
    </ligand>
</feature>
<evidence type="ECO:0000256" key="1">
    <source>
        <dbReference type="ARBA" id="ARBA00023235"/>
    </source>
</evidence>
<comment type="pathway">
    <text evidence="2">Amino-acid biosynthesis; L-methionine biosynthesis via salvage pathway; L-methionine from S-methyl-5-thio-alpha-D-ribose 1-phosphate: step 1/6.</text>
</comment>
<dbReference type="UniPathway" id="UPA00904">
    <property type="reaction ID" value="UER00874"/>
</dbReference>
<dbReference type="HAMAP" id="MF_01678">
    <property type="entry name" value="Salvage_MtnA"/>
    <property type="match status" value="1"/>
</dbReference>
<dbReference type="AlphaFoldDB" id="A0A212KEH9"/>
<dbReference type="InterPro" id="IPR005251">
    <property type="entry name" value="IF-M1Pi"/>
</dbReference>
<dbReference type="PANTHER" id="PTHR43475">
    <property type="entry name" value="METHYLTHIORIBOSE-1-PHOSPHATE ISOMERASE"/>
    <property type="match status" value="1"/>
</dbReference>
<dbReference type="FunFam" id="1.20.120.420:FF:000003">
    <property type="entry name" value="Methylthioribose-1-phosphate isomerase"/>
    <property type="match status" value="1"/>
</dbReference>
<dbReference type="Gene3D" id="3.40.50.10470">
    <property type="entry name" value="Translation initiation factor eif-2b, domain 2"/>
    <property type="match status" value="1"/>
</dbReference>
<proteinExistence type="inferred from homology"/>
<organism evidence="3">
    <name type="scientific">uncultured delta proteobacterium</name>
    <dbReference type="NCBI Taxonomy" id="34034"/>
    <lineage>
        <taxon>Bacteria</taxon>
        <taxon>Deltaproteobacteria</taxon>
        <taxon>environmental samples</taxon>
    </lineage>
</organism>
<evidence type="ECO:0000313" key="3">
    <source>
        <dbReference type="EMBL" id="SBW10113.1"/>
    </source>
</evidence>
<comment type="catalytic activity">
    <reaction evidence="2">
        <text>5-(methylsulfanyl)-alpha-D-ribose 1-phosphate = 5-(methylsulfanyl)-D-ribulose 1-phosphate</text>
        <dbReference type="Rhea" id="RHEA:19989"/>
        <dbReference type="ChEBI" id="CHEBI:58533"/>
        <dbReference type="ChEBI" id="CHEBI:58548"/>
        <dbReference type="EC" id="5.3.1.23"/>
    </reaction>
</comment>
<sequence length="369" mass="38891">MLRHGRRKIRGIHSMDTHIRYDAAAKQLLLLDQKALPLAEQTVACATSDEVAACIKDLTVRGAPAIGVAAAWGALLAAEEAARLPESKDWRDFVDAALARLENARPTAVNLAWAVSRMRRVMENASPGTAGDLAALWRAEAAAMQAEDVAANRAMGAYGAELFQDGDTVLTHCNAGALATAGFGTALGVIRAAIAQGKTISVIADETRPVLQGARLTAYELAKDGIPVKVACDNAAGLLMRKGLVDRVVVGADRIAANGDTANKIGTYSVAVLAKEHGVPFYVAAPFSTIDPATPDGDAIPIEERGTGEVACLGGARVMPEGVEAYNFAFDVTPARFITGIITEKGVLFPPYTESIARFARNSNREQEL</sequence>
<dbReference type="EC" id="5.3.1.23" evidence="2"/>
<feature type="site" description="Transition state stabilizer" evidence="2">
    <location>
        <position position="173"/>
    </location>
</feature>
<feature type="active site" description="Proton donor" evidence="2">
    <location>
        <position position="253"/>
    </location>
</feature>